<keyword evidence="2" id="KW-1185">Reference proteome</keyword>
<sequence length="179" mass="20314">MPPPRKVDQLPPEIRDWLQQTLRERGFSDYVAITDELNDKLVEAGKVVSFHHATVHRFGQEYHAFVRTQETASAWAQDWMTENGLEEEAKRHNVLFQMVTALAFKAMEAKMGKEGDEIDPKELHFIGRMLKDIMASAGIRQSMLAAERKQQAEKLDAAVESGELTADIAQKAREIMGFS</sequence>
<comment type="caution">
    <text evidence="1">The sequence shown here is derived from an EMBL/GenBank/DDBJ whole genome shotgun (WGS) entry which is preliminary data.</text>
</comment>
<organism evidence="1 2">
    <name type="scientific">Paracoccus onubensis</name>
    <dbReference type="NCBI Taxonomy" id="1675788"/>
    <lineage>
        <taxon>Bacteria</taxon>
        <taxon>Pseudomonadati</taxon>
        <taxon>Pseudomonadota</taxon>
        <taxon>Alphaproteobacteria</taxon>
        <taxon>Rhodobacterales</taxon>
        <taxon>Paracoccaceae</taxon>
        <taxon>Paracoccus</taxon>
    </lineage>
</organism>
<evidence type="ECO:0000313" key="2">
    <source>
        <dbReference type="Proteomes" id="UP000284202"/>
    </source>
</evidence>
<dbReference type="RefSeq" id="WP_119746603.1">
    <property type="nucleotide sequence ID" value="NZ_QZCG01000003.1"/>
</dbReference>
<evidence type="ECO:0000313" key="1">
    <source>
        <dbReference type="EMBL" id="RJE87125.1"/>
    </source>
</evidence>
<dbReference type="OrthoDB" id="371328at2"/>
<name>A0A418T1P3_9RHOB</name>
<dbReference type="EMBL" id="QZCG01000003">
    <property type="protein sequence ID" value="RJE87125.1"/>
    <property type="molecule type" value="Genomic_DNA"/>
</dbReference>
<dbReference type="Proteomes" id="UP000284202">
    <property type="component" value="Unassembled WGS sequence"/>
</dbReference>
<reference evidence="2" key="1">
    <citation type="submission" date="2018-09" db="EMBL/GenBank/DDBJ databases">
        <title>Acidovorax cavernicola nov. sp. isolated from Gruta de las Maravillas (Aracena, Spain).</title>
        <authorList>
            <person name="Jurado V."/>
            <person name="Gutierrez-Patricio S."/>
            <person name="Gonzalez-Pimentel J.L."/>
            <person name="Miller A.Z."/>
            <person name="Laiz L."/>
            <person name="Saiz-Jimenez C."/>
        </authorList>
    </citation>
    <scope>NUCLEOTIDE SEQUENCE [LARGE SCALE GENOMIC DNA]</scope>
    <source>
        <strain evidence="2">1011MAR3C25</strain>
    </source>
</reference>
<dbReference type="Pfam" id="PF11985">
    <property type="entry name" value="Phage_Mu_Gp27"/>
    <property type="match status" value="1"/>
</dbReference>
<gene>
    <name evidence="1" type="ORF">D3P04_05085</name>
</gene>
<protein>
    <submittedName>
        <fullName evidence="1">DUF3486 family protein</fullName>
    </submittedName>
</protein>
<proteinExistence type="predicted"/>
<dbReference type="InterPro" id="IPR021874">
    <property type="entry name" value="Phage_Mu_Gp27"/>
</dbReference>
<dbReference type="AlphaFoldDB" id="A0A418T1P3"/>
<accession>A0A418T1P3</accession>